<evidence type="ECO:0000313" key="1">
    <source>
        <dbReference type="EMBL" id="GCE94947.1"/>
    </source>
</evidence>
<protein>
    <recommendedName>
        <fullName evidence="3">DUF1257 domain-containing protein</fullName>
    </recommendedName>
</protein>
<dbReference type="Pfam" id="PF06868">
    <property type="entry name" value="DUF1257"/>
    <property type="match status" value="1"/>
</dbReference>
<proteinExistence type="predicted"/>
<gene>
    <name evidence="1" type="ORF">NIES46_30070</name>
</gene>
<dbReference type="PANTHER" id="PTHR39638">
    <property type="entry name" value="YCF35"/>
    <property type="match status" value="1"/>
</dbReference>
<sequence length="148" mass="16796">MATSLSTPTPFKQFIHNLPTMSHFSQIKTQIRNLTSLKAALTDLGIDWKPGPREVRGYRGQTMAAEVVIKQENGYDIGFAWNGQEYELVADLQFWQQATPVDHFLRKVTQRYAFHTVVSASSAQGFQVSEQHNNQDGSIRLVVQRWSA</sequence>
<dbReference type="EMBL" id="BIMW01000115">
    <property type="protein sequence ID" value="GCE94947.1"/>
    <property type="molecule type" value="Genomic_DNA"/>
</dbReference>
<reference evidence="1 2" key="1">
    <citation type="journal article" date="2019" name="J Genomics">
        <title>The Draft Genome of a Hydrogen-producing Cyanobacterium, Arthrospira platensis NIES-46.</title>
        <authorList>
            <person name="Suzuki S."/>
            <person name="Yamaguchi H."/>
            <person name="Kawachi M."/>
        </authorList>
    </citation>
    <scope>NUCLEOTIDE SEQUENCE [LARGE SCALE GENOMIC DNA]</scope>
    <source>
        <strain evidence="1 2">NIES-46</strain>
    </source>
</reference>
<dbReference type="Proteomes" id="UP000326169">
    <property type="component" value="Unassembled WGS sequence"/>
</dbReference>
<name>A0A5M3T7W6_LIMPL</name>
<comment type="caution">
    <text evidence="1">The sequence shown here is derived from an EMBL/GenBank/DDBJ whole genome shotgun (WGS) entry which is preliminary data.</text>
</comment>
<dbReference type="PANTHER" id="PTHR39638:SF2">
    <property type="entry name" value="YCF35"/>
    <property type="match status" value="1"/>
</dbReference>
<keyword evidence="2" id="KW-1185">Reference proteome</keyword>
<evidence type="ECO:0000313" key="2">
    <source>
        <dbReference type="Proteomes" id="UP000326169"/>
    </source>
</evidence>
<evidence type="ECO:0008006" key="3">
    <source>
        <dbReference type="Google" id="ProtNLM"/>
    </source>
</evidence>
<organism evidence="1 2">
    <name type="scientific">Limnospira platensis NIES-46</name>
    <dbReference type="NCBI Taxonomy" id="1236695"/>
    <lineage>
        <taxon>Bacteria</taxon>
        <taxon>Bacillati</taxon>
        <taxon>Cyanobacteriota</taxon>
        <taxon>Cyanophyceae</taxon>
        <taxon>Oscillatoriophycideae</taxon>
        <taxon>Oscillatoriales</taxon>
        <taxon>Sirenicapillariaceae</taxon>
        <taxon>Limnospira</taxon>
    </lineage>
</organism>
<dbReference type="InterPro" id="IPR009666">
    <property type="entry name" value="Uncharacterised_Ycf35"/>
</dbReference>
<accession>A0A5M3T7W6</accession>